<gene>
    <name evidence="3" type="ORF">DBW64_06625</name>
</gene>
<name>A0A368EFQ9_9PROT</name>
<dbReference type="SUPFAM" id="SSF53474">
    <property type="entry name" value="alpha/beta-Hydrolases"/>
    <property type="match status" value="1"/>
</dbReference>
<accession>A0A368EFQ9</accession>
<organism evidence="3 4">
    <name type="scientific">PS1 clade bacterium</name>
    <dbReference type="NCBI Taxonomy" id="2175152"/>
    <lineage>
        <taxon>Bacteria</taxon>
        <taxon>Pseudomonadati</taxon>
        <taxon>Pseudomonadota</taxon>
        <taxon>Alphaproteobacteria</taxon>
        <taxon>PS1 clade</taxon>
    </lineage>
</organism>
<dbReference type="AlphaFoldDB" id="A0A368EFQ9"/>
<evidence type="ECO:0000313" key="4">
    <source>
        <dbReference type="Proteomes" id="UP000252289"/>
    </source>
</evidence>
<evidence type="ECO:0000259" key="2">
    <source>
        <dbReference type="Pfam" id="PF12146"/>
    </source>
</evidence>
<proteinExistence type="predicted"/>
<dbReference type="Gene3D" id="3.40.50.1820">
    <property type="entry name" value="alpha/beta hydrolase"/>
    <property type="match status" value="1"/>
</dbReference>
<dbReference type="InterPro" id="IPR029058">
    <property type="entry name" value="AB_hydrolase_fold"/>
</dbReference>
<evidence type="ECO:0000256" key="1">
    <source>
        <dbReference type="ARBA" id="ARBA00022801"/>
    </source>
</evidence>
<protein>
    <submittedName>
        <fullName evidence="3">Alpha/beta fold hydrolase</fullName>
    </submittedName>
</protein>
<dbReference type="InterPro" id="IPR050261">
    <property type="entry name" value="FrsA_esterase"/>
</dbReference>
<comment type="caution">
    <text evidence="3">The sequence shown here is derived from an EMBL/GenBank/DDBJ whole genome shotgun (WGS) entry which is preliminary data.</text>
</comment>
<sequence length="294" mass="32230">MEADEINVKGDKLALRIFKPSDNRLNGAAVVLAHGLSCTMDSRLFAFAEKFAEAGLTAITFDYRNFGFSGGRLRQYINVPMQMEDWHHVLVYARNRPDVDADRIVLWSTSFGGGLATHVAHDDGNIRAVVAQCPMMDNPKTIMLGMSQRSPAQNNKFKRLAVTAALMNLVGLRGPCLPVTDPSRMSIIPSDESGKFYEVGGPMWRNEVAVLSFAKGQTGVNNPIRIADAFTTPLLLQICEQDETVDNAGAEAFAEKAGGSVTKKYYDCGHFDLYLEPLFPNSAADATAYFLSHL</sequence>
<evidence type="ECO:0000313" key="3">
    <source>
        <dbReference type="EMBL" id="RCL82366.1"/>
    </source>
</evidence>
<dbReference type="PANTHER" id="PTHR22946">
    <property type="entry name" value="DIENELACTONE HYDROLASE DOMAIN-CONTAINING PROTEIN-RELATED"/>
    <property type="match status" value="1"/>
</dbReference>
<dbReference type="Proteomes" id="UP000252289">
    <property type="component" value="Unassembled WGS sequence"/>
</dbReference>
<dbReference type="PANTHER" id="PTHR22946:SF9">
    <property type="entry name" value="POLYKETIDE TRANSFERASE AF380"/>
    <property type="match status" value="1"/>
</dbReference>
<keyword evidence="1 3" id="KW-0378">Hydrolase</keyword>
<feature type="domain" description="Serine aminopeptidase S33" evidence="2">
    <location>
        <begin position="28"/>
        <end position="274"/>
    </location>
</feature>
<dbReference type="InterPro" id="IPR022742">
    <property type="entry name" value="Hydrolase_4"/>
</dbReference>
<dbReference type="GO" id="GO:0052689">
    <property type="term" value="F:carboxylic ester hydrolase activity"/>
    <property type="evidence" value="ECO:0007669"/>
    <property type="project" value="UniProtKB-ARBA"/>
</dbReference>
<reference evidence="3 4" key="1">
    <citation type="journal article" date="2018" name="Microbiome">
        <title>Fine metagenomic profile of the Mediterranean stratified and mixed water columns revealed by assembly and recruitment.</title>
        <authorList>
            <person name="Haro-Moreno J.M."/>
            <person name="Lopez-Perez M."/>
            <person name="De La Torre J.R."/>
            <person name="Picazo A."/>
            <person name="Camacho A."/>
            <person name="Rodriguez-Valera F."/>
        </authorList>
    </citation>
    <scope>NUCLEOTIDE SEQUENCE [LARGE SCALE GENOMIC DNA]</scope>
    <source>
        <strain evidence="3">MED-G50</strain>
    </source>
</reference>
<dbReference type="EMBL" id="QOQK01000048">
    <property type="protein sequence ID" value="RCL82366.1"/>
    <property type="molecule type" value="Genomic_DNA"/>
</dbReference>
<dbReference type="Pfam" id="PF12146">
    <property type="entry name" value="Hydrolase_4"/>
    <property type="match status" value="1"/>
</dbReference>